<evidence type="ECO:0000256" key="1">
    <source>
        <dbReference type="SAM" id="Coils"/>
    </source>
</evidence>
<dbReference type="Pfam" id="PF04195">
    <property type="entry name" value="Transposase_28"/>
    <property type="match status" value="1"/>
</dbReference>
<feature type="domain" description="Transposase (putative) gypsy type" evidence="3">
    <location>
        <begin position="1088"/>
        <end position="1151"/>
    </location>
</feature>
<feature type="region of interest" description="Disordered" evidence="2">
    <location>
        <begin position="1333"/>
        <end position="1400"/>
    </location>
</feature>
<dbReference type="PANTHER" id="PTHR47286:SF2">
    <property type="entry name" value="F3I6.9 PROTEIN"/>
    <property type="match status" value="1"/>
</dbReference>
<evidence type="ECO:0000313" key="4">
    <source>
        <dbReference type="EMBL" id="GFZ21691.1"/>
    </source>
</evidence>
<proteinExistence type="predicted"/>
<dbReference type="PANTHER" id="PTHR47286">
    <property type="entry name" value="F3I6.9 PROTEIN"/>
    <property type="match status" value="1"/>
</dbReference>
<keyword evidence="5" id="KW-1185">Reference proteome</keyword>
<feature type="coiled-coil region" evidence="1">
    <location>
        <begin position="1484"/>
        <end position="1546"/>
    </location>
</feature>
<feature type="region of interest" description="Disordered" evidence="2">
    <location>
        <begin position="612"/>
        <end position="670"/>
    </location>
</feature>
<name>A0A7J0HFG2_9ERIC</name>
<feature type="compositionally biased region" description="Basic residues" evidence="2">
    <location>
        <begin position="262"/>
        <end position="272"/>
    </location>
</feature>
<organism evidence="4 5">
    <name type="scientific">Actinidia rufa</name>
    <dbReference type="NCBI Taxonomy" id="165716"/>
    <lineage>
        <taxon>Eukaryota</taxon>
        <taxon>Viridiplantae</taxon>
        <taxon>Streptophyta</taxon>
        <taxon>Embryophyta</taxon>
        <taxon>Tracheophyta</taxon>
        <taxon>Spermatophyta</taxon>
        <taxon>Magnoliopsida</taxon>
        <taxon>eudicotyledons</taxon>
        <taxon>Gunneridae</taxon>
        <taxon>Pentapetalae</taxon>
        <taxon>asterids</taxon>
        <taxon>Ericales</taxon>
        <taxon>Actinidiaceae</taxon>
        <taxon>Actinidia</taxon>
    </lineage>
</organism>
<feature type="compositionally biased region" description="Basic and acidic residues" evidence="2">
    <location>
        <begin position="1374"/>
        <end position="1385"/>
    </location>
</feature>
<dbReference type="EMBL" id="BJWL01000029">
    <property type="protein sequence ID" value="GFZ21691.1"/>
    <property type="molecule type" value="Genomic_DNA"/>
</dbReference>
<sequence>MIRFRFKWSSFSPNKYLEEVEKCSTLGSVAQKKAYFEAHYKKIAARKAEQLELEKQMETNSSMKDDQHAHYKKIAARKAEQLELEKQMETNSSMKDDQHGQEHVGNASLTDTELGMANGPRSAQVEQATDSVGVSCSSHSDESIENAAITIECQSSFVDGAKEEMDSIQDSLELNESEEDVLVQEDTHLNGFTGKVDLPSVSVMEDTHLNGSRDKVEMDSPINLKKGMGNTLGNRKEIKKLDTSNKFQKMTPSKKERSLAGIKKKPASPLRKKSPEFSPPKTSKPTSTSNVMFASRMSLIMEKMGDKDIVKRAFKTFENNFNQERVSGEEKSSGRKEAGYYVPITTDLKSSTSLTTRKENEGIRKALEKMDAKRAQLGRSWNATSAGYDVFELFHLRGCTSAGLIEKVVVVEIWASNQQSILLGLLGTGPRMLKGRPAQTNRNKGPGRGHSKPLRRGDQTKAMTADGVMGRVHGSRRDPRKDKYGKISRRCRRHNWEDCHLESIPRGGESTLALGELMSNSMEALASSVEIAWRGSVLNDGCLAMFSLPWGEGAPLSFGNFRPHYCTIEPAPTSHLPLGRFVNQCSAMSKRLKLSDLAKVVAQKAATSASKGVVISEGSETTSDKRALDDGSKGKQVAQSPEPKKARIDTGASGAPARPPVASGVGSSAQRTLGEALGPQASVMASAATAEKILAGVILPADKEKVDKLTFDQVVTKFIHALGQRVILGSSLAVRSRDFAESALNQKAVAESAEMEMVRVQNRAIELEGALAEEKAKGEEARPGCRCQRQGRCEAGGEDLRAGKKPVCHARQLAHQYPDLGVNLEDVEMDHELLAKEEAEAEKKGGRGGDMYNLMLDRRCRHPILDGFQPQRIIACSHTNADVFVQGWSGQVERHSQRTRSRSHVDGTLNAEWVESAGKWFNGGNGSFYFSEIGTSRDLGRWARSITALSYMYINGVNLFIRTFPLLSKCCSVSELHLAVNRSTVPFMFSKTNLGGEESEQSLPSWISDHPEAKSYIDETSQSPSFPLIPPNSPEMDTSSLTKEGNIMSQAELDKLGSTYSFPSGVRLRIPGDGETILSARQGEVAFYEAAFLAGLRLPIHLTIREILIHYKICPAQLSPNAWRSVICSLVIWRHFKRHMSCDEFRCLYSLSPLPDSGWYYFKARPEKNLLRGSPSNVKGWKTRFFFLPRGTSGSSLRAWPPAILLHEFPDLGERQSCNKLPTLSEVDAKRTEAIFGKIEPGGYFEVSKVLGSRTFRRHFAVGCTALSTSGGDNTTSGDEGEFVTREDSVEYLGVIRRGIGGAIRRACPGIPDETLLRWLGGKVKDSFTNLLSGTSGSSSDSGSDSISDSELPPELRSDAMSARAGAPALGEKTGGEPDSSKGKEAAPPPPPKKFKSNRGAINARGRVAEAGTSSPGGDVGSESMSDASVARRLLTGVIPASDKKEVDQLSENELVAKSFHALGQVVVFASSLALRSQEHLHDIDFHMARADSAELELVKAQKRAVKAENRLAELNEERSKPGTEVDDLKATVAELTNKLAKAKELAIEDFKASGEFKAAVTDSTATYFGDGFEFCKRQLLHQYPNLGVDVANMAMDPIFTEEEEAMKEGEDPVAGVAPIV</sequence>
<feature type="region of interest" description="Disordered" evidence="2">
    <location>
        <begin position="244"/>
        <end position="289"/>
    </location>
</feature>
<evidence type="ECO:0000256" key="2">
    <source>
        <dbReference type="SAM" id="MobiDB-lite"/>
    </source>
</evidence>
<feature type="compositionally biased region" description="Basic residues" evidence="2">
    <location>
        <begin position="445"/>
        <end position="454"/>
    </location>
</feature>
<feature type="region of interest" description="Disordered" evidence="2">
    <location>
        <begin position="433"/>
        <end position="459"/>
    </location>
</feature>
<feature type="compositionally biased region" description="Low complexity" evidence="2">
    <location>
        <begin position="279"/>
        <end position="289"/>
    </location>
</feature>
<evidence type="ECO:0000313" key="5">
    <source>
        <dbReference type="Proteomes" id="UP000585474"/>
    </source>
</evidence>
<evidence type="ECO:0000259" key="3">
    <source>
        <dbReference type="Pfam" id="PF04195"/>
    </source>
</evidence>
<protein>
    <recommendedName>
        <fullName evidence="3">Transposase (putative) gypsy type domain-containing protein</fullName>
    </recommendedName>
</protein>
<feature type="coiled-coil region" evidence="1">
    <location>
        <begin position="750"/>
        <end position="777"/>
    </location>
</feature>
<feature type="compositionally biased region" description="Basic and acidic residues" evidence="2">
    <location>
        <begin position="622"/>
        <end position="633"/>
    </location>
</feature>
<feature type="compositionally biased region" description="Low complexity" evidence="2">
    <location>
        <begin position="1333"/>
        <end position="1350"/>
    </location>
</feature>
<dbReference type="Proteomes" id="UP000585474">
    <property type="component" value="Unassembled WGS sequence"/>
</dbReference>
<feature type="region of interest" description="Disordered" evidence="2">
    <location>
        <begin position="78"/>
        <end position="103"/>
    </location>
</feature>
<reference evidence="4 5" key="1">
    <citation type="submission" date="2019-07" db="EMBL/GenBank/DDBJ databases">
        <title>De Novo Assembly of kiwifruit Actinidia rufa.</title>
        <authorList>
            <person name="Sugita-Konishi S."/>
            <person name="Sato K."/>
            <person name="Mori E."/>
            <person name="Abe Y."/>
            <person name="Kisaki G."/>
            <person name="Hamano K."/>
            <person name="Suezawa K."/>
            <person name="Otani M."/>
            <person name="Fukuda T."/>
            <person name="Manabe T."/>
            <person name="Gomi K."/>
            <person name="Tabuchi M."/>
            <person name="Akimitsu K."/>
            <person name="Kataoka I."/>
        </authorList>
    </citation>
    <scope>NUCLEOTIDE SEQUENCE [LARGE SCALE GENOMIC DNA]</scope>
    <source>
        <strain evidence="5">cv. Fuchu</strain>
    </source>
</reference>
<keyword evidence="1" id="KW-0175">Coiled coil</keyword>
<dbReference type="InterPro" id="IPR007321">
    <property type="entry name" value="Transposase_28"/>
</dbReference>
<feature type="compositionally biased region" description="Basic and acidic residues" evidence="2">
    <location>
        <begin position="78"/>
        <end position="102"/>
    </location>
</feature>
<comment type="caution">
    <text evidence="4">The sequence shown here is derived from an EMBL/GenBank/DDBJ whole genome shotgun (WGS) entry which is preliminary data.</text>
</comment>
<gene>
    <name evidence="4" type="ORF">Acr_29g0008530</name>
</gene>
<accession>A0A7J0HFG2</accession>
<dbReference type="OrthoDB" id="687305at2759"/>